<reference evidence="1" key="1">
    <citation type="submission" date="2022-12" db="EMBL/GenBank/DDBJ databases">
        <title>Clostridium sp. nov., isolated from industrial wastewater.</title>
        <authorList>
            <person name="Jiayan W."/>
        </authorList>
    </citation>
    <scope>NUCLEOTIDE SEQUENCE</scope>
    <source>
        <strain evidence="1">ZC22-4</strain>
    </source>
</reference>
<organism evidence="1 2">
    <name type="scientific">Clostridium brassicae</name>
    <dbReference type="NCBI Taxonomy" id="2999072"/>
    <lineage>
        <taxon>Bacteria</taxon>
        <taxon>Bacillati</taxon>
        <taxon>Bacillota</taxon>
        <taxon>Clostridia</taxon>
        <taxon>Eubacteriales</taxon>
        <taxon>Clostridiaceae</taxon>
        <taxon>Clostridium</taxon>
    </lineage>
</organism>
<name>A0ABT4D6C6_9CLOT</name>
<sequence>MIIKYEPSLVLYTDSNIRITTLNIGEEISFITGDGTVYKGKLINIRKNDITISDRNDNKTIMNLNNIEVFI</sequence>
<keyword evidence="2" id="KW-1185">Reference proteome</keyword>
<proteinExistence type="predicted"/>
<dbReference type="EMBL" id="JAPQFJ010000003">
    <property type="protein sequence ID" value="MCY6957855.1"/>
    <property type="molecule type" value="Genomic_DNA"/>
</dbReference>
<protein>
    <recommendedName>
        <fullName evidence="3">DUF2642 domain-containing protein</fullName>
    </recommendedName>
</protein>
<evidence type="ECO:0008006" key="3">
    <source>
        <dbReference type="Google" id="ProtNLM"/>
    </source>
</evidence>
<accession>A0ABT4D6C6</accession>
<gene>
    <name evidence="1" type="ORF">OW729_04460</name>
</gene>
<dbReference type="Proteomes" id="UP001144612">
    <property type="component" value="Unassembled WGS sequence"/>
</dbReference>
<dbReference type="RefSeq" id="WP_268060257.1">
    <property type="nucleotide sequence ID" value="NZ_JAPQFJ010000003.1"/>
</dbReference>
<evidence type="ECO:0000313" key="2">
    <source>
        <dbReference type="Proteomes" id="UP001144612"/>
    </source>
</evidence>
<comment type="caution">
    <text evidence="1">The sequence shown here is derived from an EMBL/GenBank/DDBJ whole genome shotgun (WGS) entry which is preliminary data.</text>
</comment>
<evidence type="ECO:0000313" key="1">
    <source>
        <dbReference type="EMBL" id="MCY6957855.1"/>
    </source>
</evidence>